<dbReference type="RefSeq" id="XP_064766590.1">
    <property type="nucleotide sequence ID" value="XM_064913333.1"/>
</dbReference>
<feature type="transmembrane region" description="Helical" evidence="1">
    <location>
        <begin position="194"/>
        <end position="215"/>
    </location>
</feature>
<reference evidence="3 4" key="1">
    <citation type="submission" date="2024-03" db="EMBL/GenBank/DDBJ databases">
        <title>Genome-scale model development and genomic sequencing of the oleaginous clade Lipomyces.</title>
        <authorList>
            <consortium name="Lawrence Berkeley National Laboratory"/>
            <person name="Czajka J.J."/>
            <person name="Han Y."/>
            <person name="Kim J."/>
            <person name="Mondo S.J."/>
            <person name="Hofstad B.A."/>
            <person name="Robles A."/>
            <person name="Haridas S."/>
            <person name="Riley R."/>
            <person name="LaButti K."/>
            <person name="Pangilinan J."/>
            <person name="Andreopoulos W."/>
            <person name="Lipzen A."/>
            <person name="Yan J."/>
            <person name="Wang M."/>
            <person name="Ng V."/>
            <person name="Grigoriev I.V."/>
            <person name="Spatafora J.W."/>
            <person name="Magnuson J.K."/>
            <person name="Baker S.E."/>
            <person name="Pomraning K.R."/>
        </authorList>
    </citation>
    <scope>NUCLEOTIDE SEQUENCE [LARGE SCALE GENOMIC DNA]</scope>
    <source>
        <strain evidence="3 4">Phaff 52-87</strain>
    </source>
</reference>
<dbReference type="Proteomes" id="UP001498771">
    <property type="component" value="Unassembled WGS sequence"/>
</dbReference>
<dbReference type="EMBL" id="JBBJBU010000011">
    <property type="protein sequence ID" value="KAK7203557.1"/>
    <property type="molecule type" value="Genomic_DNA"/>
</dbReference>
<dbReference type="GeneID" id="90038845"/>
<evidence type="ECO:0000256" key="1">
    <source>
        <dbReference type="SAM" id="Phobius"/>
    </source>
</evidence>
<keyword evidence="1" id="KW-0472">Membrane</keyword>
<evidence type="ECO:0000313" key="4">
    <source>
        <dbReference type="Proteomes" id="UP001498771"/>
    </source>
</evidence>
<evidence type="ECO:0000256" key="2">
    <source>
        <dbReference type="SAM" id="SignalP"/>
    </source>
</evidence>
<feature type="transmembrane region" description="Helical" evidence="1">
    <location>
        <begin position="59"/>
        <end position="77"/>
    </location>
</feature>
<feature type="chain" id="PRO_5045324601" evidence="2">
    <location>
        <begin position="20"/>
        <end position="218"/>
    </location>
</feature>
<keyword evidence="4" id="KW-1185">Reference proteome</keyword>
<sequence length="218" mass="23548">MLLSAPLLLILPLLAPVLAGTLGCYFTCASAIIATRACDSDLSCLCDRDSSFLYYGMRYSYTLSFTGILFSASYFVLTYHSHSCLQCSSEYTESMPKYFYQDLISPLDNCKNAIPSNGKSHRDRISSAGNSRKATSLDKKVASTVAIATSSGSSLASLSLSASTLSLLLLLPLPPLIPLFHHLVLLLIRLTPNLLPSVLGVIAAHLLPLLLDYVYGPF</sequence>
<feature type="transmembrane region" description="Helical" evidence="1">
    <location>
        <begin position="167"/>
        <end position="188"/>
    </location>
</feature>
<accession>A0ABR1F135</accession>
<feature type="signal peptide" evidence="2">
    <location>
        <begin position="1"/>
        <end position="19"/>
    </location>
</feature>
<proteinExistence type="predicted"/>
<keyword evidence="2" id="KW-0732">Signal</keyword>
<comment type="caution">
    <text evidence="3">The sequence shown here is derived from an EMBL/GenBank/DDBJ whole genome shotgun (WGS) entry which is preliminary data.</text>
</comment>
<keyword evidence="1" id="KW-0812">Transmembrane</keyword>
<protein>
    <submittedName>
        <fullName evidence="3">Uncharacterized protein</fullName>
    </submittedName>
</protein>
<gene>
    <name evidence="3" type="ORF">BZA70DRAFT_282733</name>
</gene>
<evidence type="ECO:0000313" key="3">
    <source>
        <dbReference type="EMBL" id="KAK7203557.1"/>
    </source>
</evidence>
<name>A0ABR1F135_9ASCO</name>
<keyword evidence="1" id="KW-1133">Transmembrane helix</keyword>
<organism evidence="3 4">
    <name type="scientific">Myxozyma melibiosi</name>
    <dbReference type="NCBI Taxonomy" id="54550"/>
    <lineage>
        <taxon>Eukaryota</taxon>
        <taxon>Fungi</taxon>
        <taxon>Dikarya</taxon>
        <taxon>Ascomycota</taxon>
        <taxon>Saccharomycotina</taxon>
        <taxon>Lipomycetes</taxon>
        <taxon>Lipomycetales</taxon>
        <taxon>Lipomycetaceae</taxon>
        <taxon>Myxozyma</taxon>
    </lineage>
</organism>